<sequence>MDVIGGGVLAAVAAALWIAYLLPSWFRRRQYLAEERNVVRLQQALRVIAETSETPETVEVEVTAREVARQQRIARERELAREAELRQAEAREAEEAAEALVAAEAAEVAAAHAVAAARAVAAPEAIAEPEEPAAPRSPAPLGAQARARVKRVRRARGTCTLAFLVGLVVLVVGLALLGTGAGVWMAVGGGVAMLAACSGLVALAGVKPAAAPAAVAPAESQPFEPIEFEAPPAEAVPWTPQPLPKPLTLSRGTIAATVMASIEEAERLKRAAADAELAQRAAALEPELPRLDEKRRAEAAAVAENAEAAEAPAPAPAADSRYARMGIVGDAQPGIDDLDAVLRRRRTAG</sequence>
<dbReference type="RefSeq" id="WP_210897209.1">
    <property type="nucleotide sequence ID" value="NZ_CP071696.1"/>
</dbReference>
<keyword evidence="4" id="KW-1185">Reference proteome</keyword>
<organism evidence="3 4">
    <name type="scientific">Agromyces archimandritae</name>
    <dbReference type="NCBI Taxonomy" id="2781962"/>
    <lineage>
        <taxon>Bacteria</taxon>
        <taxon>Bacillati</taxon>
        <taxon>Actinomycetota</taxon>
        <taxon>Actinomycetes</taxon>
        <taxon>Micrococcales</taxon>
        <taxon>Microbacteriaceae</taxon>
        <taxon>Agromyces</taxon>
    </lineage>
</organism>
<dbReference type="Proteomes" id="UP000671914">
    <property type="component" value="Chromosome"/>
</dbReference>
<dbReference type="KEGG" id="aarc:G127AT_12060"/>
<dbReference type="EMBL" id="CP071696">
    <property type="protein sequence ID" value="QTX04027.1"/>
    <property type="molecule type" value="Genomic_DNA"/>
</dbReference>
<reference evidence="3" key="1">
    <citation type="submission" date="2021-03" db="EMBL/GenBank/DDBJ databases">
        <title>Agromyces archimandritus sp. nov., isolated from the cockroach Archimandrita tessellata.</title>
        <authorList>
            <person name="Guzman J."/>
            <person name="Ortuzar M."/>
            <person name="Poehlein A."/>
            <person name="Daniel R."/>
            <person name="Trujillo M."/>
            <person name="Vilcinskas A."/>
        </authorList>
    </citation>
    <scope>NUCLEOTIDE SEQUENCE</scope>
    <source>
        <strain evidence="3">G127AT</strain>
    </source>
</reference>
<proteinExistence type="predicted"/>
<name>A0A975IMY3_9MICO</name>
<protein>
    <recommendedName>
        <fullName evidence="5">Large exoprotein</fullName>
    </recommendedName>
</protein>
<evidence type="ECO:0000313" key="3">
    <source>
        <dbReference type="EMBL" id="QTX04027.1"/>
    </source>
</evidence>
<feature type="transmembrane region" description="Helical" evidence="2">
    <location>
        <begin position="183"/>
        <end position="206"/>
    </location>
</feature>
<keyword evidence="1" id="KW-0175">Coiled coil</keyword>
<feature type="coiled-coil region" evidence="1">
    <location>
        <begin position="73"/>
        <end position="106"/>
    </location>
</feature>
<dbReference type="AlphaFoldDB" id="A0A975IMY3"/>
<keyword evidence="2" id="KW-1133">Transmembrane helix</keyword>
<evidence type="ECO:0008006" key="5">
    <source>
        <dbReference type="Google" id="ProtNLM"/>
    </source>
</evidence>
<feature type="transmembrane region" description="Helical" evidence="2">
    <location>
        <begin position="158"/>
        <end position="177"/>
    </location>
</feature>
<keyword evidence="2" id="KW-0472">Membrane</keyword>
<keyword evidence="2" id="KW-0812">Transmembrane</keyword>
<feature type="transmembrane region" description="Helical" evidence="2">
    <location>
        <begin position="6"/>
        <end position="26"/>
    </location>
</feature>
<evidence type="ECO:0000313" key="4">
    <source>
        <dbReference type="Proteomes" id="UP000671914"/>
    </source>
</evidence>
<accession>A0A975IMY3</accession>
<gene>
    <name evidence="3" type="ORF">G127AT_12060</name>
</gene>
<evidence type="ECO:0000256" key="1">
    <source>
        <dbReference type="SAM" id="Coils"/>
    </source>
</evidence>
<evidence type="ECO:0000256" key="2">
    <source>
        <dbReference type="SAM" id="Phobius"/>
    </source>
</evidence>